<feature type="region of interest" description="Disordered" evidence="1">
    <location>
        <begin position="1"/>
        <end position="37"/>
    </location>
</feature>
<organism evidence="2 3">
    <name type="scientific">Rhodonia placenta</name>
    <dbReference type="NCBI Taxonomy" id="104341"/>
    <lineage>
        <taxon>Eukaryota</taxon>
        <taxon>Fungi</taxon>
        <taxon>Dikarya</taxon>
        <taxon>Basidiomycota</taxon>
        <taxon>Agaricomycotina</taxon>
        <taxon>Agaricomycetes</taxon>
        <taxon>Polyporales</taxon>
        <taxon>Adustoporiaceae</taxon>
        <taxon>Rhodonia</taxon>
    </lineage>
</organism>
<evidence type="ECO:0000313" key="3">
    <source>
        <dbReference type="Proteomes" id="UP000639403"/>
    </source>
</evidence>
<comment type="caution">
    <text evidence="2">The sequence shown here is derived from an EMBL/GenBank/DDBJ whole genome shotgun (WGS) entry which is preliminary data.</text>
</comment>
<dbReference type="EMBL" id="JADOXO010000017">
    <property type="protein sequence ID" value="KAF9819551.1"/>
    <property type="molecule type" value="Genomic_DNA"/>
</dbReference>
<reference evidence="2" key="1">
    <citation type="submission" date="2020-11" db="EMBL/GenBank/DDBJ databases">
        <authorList>
            <person name="Koelle M."/>
            <person name="Horta M.A.C."/>
            <person name="Nowrousian M."/>
            <person name="Ohm R.A."/>
            <person name="Benz P."/>
            <person name="Pilgard A."/>
        </authorList>
    </citation>
    <scope>NUCLEOTIDE SEQUENCE</scope>
    <source>
        <strain evidence="2">FPRL280</strain>
    </source>
</reference>
<feature type="compositionally biased region" description="Polar residues" evidence="1">
    <location>
        <begin position="1"/>
        <end position="16"/>
    </location>
</feature>
<dbReference type="AlphaFoldDB" id="A0A8H7P8W4"/>
<gene>
    <name evidence="2" type="ORF">IEO21_02015</name>
</gene>
<reference evidence="2" key="2">
    <citation type="journal article" name="Front. Microbiol.">
        <title>Degradative Capacity of Two Strains of Rhodonia placenta: From Phenotype to Genotype.</title>
        <authorList>
            <person name="Kolle M."/>
            <person name="Horta M.A.C."/>
            <person name="Nowrousian M."/>
            <person name="Ohm R.A."/>
            <person name="Benz J.P."/>
            <person name="Pilgard A."/>
        </authorList>
    </citation>
    <scope>NUCLEOTIDE SEQUENCE</scope>
    <source>
        <strain evidence="2">FPRL280</strain>
    </source>
</reference>
<protein>
    <submittedName>
        <fullName evidence="2">Uncharacterized protein</fullName>
    </submittedName>
</protein>
<name>A0A8H7P8W4_9APHY</name>
<evidence type="ECO:0000313" key="2">
    <source>
        <dbReference type="EMBL" id="KAF9819551.1"/>
    </source>
</evidence>
<dbReference type="Proteomes" id="UP000639403">
    <property type="component" value="Unassembled WGS sequence"/>
</dbReference>
<proteinExistence type="predicted"/>
<sequence length="278" mass="30587">MATSKQATKISQATGLTTPTDTPTATAADAPPSDSTVTVKTCTREELMANMKSSLITMGQSLQALNENSAKVSTLGPTMKGAAAEIQGLHDRVKAQEDKEDKRVKAAKDTIQKKVKDQVANEMQDHIREQIKLEIALQVRGQITDQISSLFPITLRQQMDEAQKQIVDTKHALDNSKARQANSLLRSSNLDDRLAAILKPDGTRSDVWPVDLRSLFNYDSLMVRVLLRDYGLFAQDTREGNLNRFMAHVGVPFQLVAVPITYEPGSTLTSPIELLRTA</sequence>
<feature type="compositionally biased region" description="Low complexity" evidence="1">
    <location>
        <begin position="17"/>
        <end position="36"/>
    </location>
</feature>
<evidence type="ECO:0000256" key="1">
    <source>
        <dbReference type="SAM" id="MobiDB-lite"/>
    </source>
</evidence>
<accession>A0A8H7P8W4</accession>